<dbReference type="GO" id="GO:0005543">
    <property type="term" value="F:phospholipid binding"/>
    <property type="evidence" value="ECO:0007669"/>
    <property type="project" value="TreeGrafter"/>
</dbReference>
<evidence type="ECO:0000256" key="9">
    <source>
        <dbReference type="ARBA" id="ARBA00048975"/>
    </source>
</evidence>
<dbReference type="InterPro" id="IPR003835">
    <property type="entry name" value="Glyco_trans_19"/>
</dbReference>
<comment type="similarity">
    <text evidence="10">Belongs to the LpxB family.</text>
</comment>
<keyword evidence="6 10" id="KW-0328">Glycosyltransferase</keyword>
<dbReference type="AlphaFoldDB" id="S7TFG7"/>
<organism evidence="11 12">
    <name type="scientific">Desulfococcus multivorans DSM 2059</name>
    <dbReference type="NCBI Taxonomy" id="1121405"/>
    <lineage>
        <taxon>Bacteria</taxon>
        <taxon>Pseudomonadati</taxon>
        <taxon>Thermodesulfobacteriota</taxon>
        <taxon>Desulfobacteria</taxon>
        <taxon>Desulfobacterales</taxon>
        <taxon>Desulfococcaceae</taxon>
        <taxon>Desulfococcus</taxon>
    </lineage>
</organism>
<evidence type="ECO:0000256" key="8">
    <source>
        <dbReference type="ARBA" id="ARBA00023098"/>
    </source>
</evidence>
<comment type="pathway">
    <text evidence="10">Bacterial outer membrane biogenesis; LPS lipid A biosynthesis.</text>
</comment>
<dbReference type="UniPathway" id="UPA00973"/>
<dbReference type="STRING" id="897.B2D07_09435"/>
<evidence type="ECO:0000313" key="12">
    <source>
        <dbReference type="Proteomes" id="UP000014977"/>
    </source>
</evidence>
<comment type="function">
    <text evidence="1 10">Condensation of UDP-2,3-diacylglucosamine and 2,3-diacylglucosamine-1-phosphate to form lipid A disaccharide, a precursor of lipid A, a phosphorylated glycolipid that anchors the lipopolysaccharide to the outer membrane of the cell.</text>
</comment>
<evidence type="ECO:0000256" key="1">
    <source>
        <dbReference type="ARBA" id="ARBA00002056"/>
    </source>
</evidence>
<evidence type="ECO:0000313" key="11">
    <source>
        <dbReference type="EMBL" id="EPR35330.1"/>
    </source>
</evidence>
<dbReference type="RefSeq" id="WP_020878234.1">
    <property type="nucleotide sequence ID" value="NZ_ATHJ01000108.1"/>
</dbReference>
<evidence type="ECO:0000256" key="7">
    <source>
        <dbReference type="ARBA" id="ARBA00022679"/>
    </source>
</evidence>
<dbReference type="EC" id="2.4.1.182" evidence="2 10"/>
<dbReference type="eggNOG" id="COG0763">
    <property type="taxonomic scope" value="Bacteria"/>
</dbReference>
<dbReference type="PANTHER" id="PTHR30372">
    <property type="entry name" value="LIPID-A-DISACCHARIDE SYNTHASE"/>
    <property type="match status" value="1"/>
</dbReference>
<keyword evidence="5 10" id="KW-0441">Lipid A biosynthesis</keyword>
<evidence type="ECO:0000256" key="2">
    <source>
        <dbReference type="ARBA" id="ARBA00012687"/>
    </source>
</evidence>
<dbReference type="GO" id="GO:0016020">
    <property type="term" value="C:membrane"/>
    <property type="evidence" value="ECO:0007669"/>
    <property type="project" value="GOC"/>
</dbReference>
<keyword evidence="7 10" id="KW-0808">Transferase</keyword>
<evidence type="ECO:0000256" key="4">
    <source>
        <dbReference type="ARBA" id="ARBA00022516"/>
    </source>
</evidence>
<evidence type="ECO:0000256" key="5">
    <source>
        <dbReference type="ARBA" id="ARBA00022556"/>
    </source>
</evidence>
<dbReference type="SUPFAM" id="SSF53756">
    <property type="entry name" value="UDP-Glycosyltransferase/glycogen phosphorylase"/>
    <property type="match status" value="1"/>
</dbReference>
<evidence type="ECO:0000256" key="6">
    <source>
        <dbReference type="ARBA" id="ARBA00022676"/>
    </source>
</evidence>
<protein>
    <recommendedName>
        <fullName evidence="3 10">Lipid-A-disaccharide synthase</fullName>
        <ecNumber evidence="2 10">2.4.1.182</ecNumber>
    </recommendedName>
</protein>
<dbReference type="GO" id="GO:0008915">
    <property type="term" value="F:lipid-A-disaccharide synthase activity"/>
    <property type="evidence" value="ECO:0007669"/>
    <property type="project" value="UniProtKB-UniRule"/>
</dbReference>
<dbReference type="OrthoDB" id="9801642at2"/>
<reference evidence="11 12" key="1">
    <citation type="journal article" date="2013" name="Genome Announc.">
        <title>Draft genome sequences for three mercury-methylating, sulfate-reducing bacteria.</title>
        <authorList>
            <person name="Brown S.D."/>
            <person name="Hurt R.A.Jr."/>
            <person name="Gilmour C.C."/>
            <person name="Elias D.A."/>
        </authorList>
    </citation>
    <scope>NUCLEOTIDE SEQUENCE [LARGE SCALE GENOMIC DNA]</scope>
    <source>
        <strain evidence="11 12">DSM 2059</strain>
    </source>
</reference>
<evidence type="ECO:0000256" key="3">
    <source>
        <dbReference type="ARBA" id="ARBA00020902"/>
    </source>
</evidence>
<dbReference type="Proteomes" id="UP000014977">
    <property type="component" value="Unassembled WGS sequence"/>
</dbReference>
<dbReference type="Pfam" id="PF02684">
    <property type="entry name" value="LpxB"/>
    <property type="match status" value="1"/>
</dbReference>
<gene>
    <name evidence="10" type="primary">lpxB</name>
    <name evidence="11" type="ORF">dsmv_3144</name>
</gene>
<comment type="caution">
    <text evidence="11">The sequence shown here is derived from an EMBL/GenBank/DDBJ whole genome shotgun (WGS) entry which is preliminary data.</text>
</comment>
<keyword evidence="4 10" id="KW-0444">Lipid biosynthesis</keyword>
<accession>S7TFG7</accession>
<dbReference type="HAMAP" id="MF_00392">
    <property type="entry name" value="LpxB"/>
    <property type="match status" value="1"/>
</dbReference>
<evidence type="ECO:0000256" key="10">
    <source>
        <dbReference type="HAMAP-Rule" id="MF_00392"/>
    </source>
</evidence>
<dbReference type="GO" id="GO:0009245">
    <property type="term" value="P:lipid A biosynthetic process"/>
    <property type="evidence" value="ECO:0007669"/>
    <property type="project" value="UniProtKB-UniRule"/>
</dbReference>
<proteinExistence type="inferred from homology"/>
<keyword evidence="8 10" id="KW-0443">Lipid metabolism</keyword>
<dbReference type="PATRIC" id="fig|1121405.3.peg.3610"/>
<name>S7TFG7_DESML</name>
<comment type="catalytic activity">
    <reaction evidence="9 10">
        <text>a lipid X + a UDP-2-N,3-O-bis[(3R)-3-hydroxyacyl]-alpha-D-glucosamine = a lipid A disaccharide + UDP + H(+)</text>
        <dbReference type="Rhea" id="RHEA:67828"/>
        <dbReference type="ChEBI" id="CHEBI:15378"/>
        <dbReference type="ChEBI" id="CHEBI:58223"/>
        <dbReference type="ChEBI" id="CHEBI:137748"/>
        <dbReference type="ChEBI" id="CHEBI:176338"/>
        <dbReference type="ChEBI" id="CHEBI:176343"/>
        <dbReference type="EC" id="2.4.1.182"/>
    </reaction>
</comment>
<keyword evidence="12" id="KW-1185">Reference proteome</keyword>
<dbReference type="NCBIfam" id="TIGR00215">
    <property type="entry name" value="lpxB"/>
    <property type="match status" value="1"/>
</dbReference>
<dbReference type="EMBL" id="ATHJ01000108">
    <property type="protein sequence ID" value="EPR35330.1"/>
    <property type="molecule type" value="Genomic_DNA"/>
</dbReference>
<dbReference type="PANTHER" id="PTHR30372:SF4">
    <property type="entry name" value="LIPID-A-DISACCHARIDE SYNTHASE, MITOCHONDRIAL-RELATED"/>
    <property type="match status" value="1"/>
</dbReference>
<sequence>MTNGHRPNTVVIVAGEASGDAHGAKLVQAVAEKAPWISFVGIGGERMASAGVDVRVDASALSVVGLTEVLSKAGNILSAMSAAKRLLRQDPGLMILIDYPDFNLHLARYAKKRGIPVLYYVSPQIWAWRSGRVHKIGRRIDHMAVILPFEAAFYRRHRIPATFVGHPLLDETPDGEAAVPEASSNEEYARLLTLPPVIGLLPGSREGEVDRLLPVMLDAAEILTRRRPGIRFLVSRSSSVSPRRLSAVMSARRPAAELEVVSDGLSDLYRRSTFVVAVSGTVTLETAIAGIPMAVIYKVSPLSYRLGRALIRVRHISLVNLIAGHDLVPELVQDDASPEGIADTVADMLSDPERLLETRRALLDLKRRLGGSGASRRTAEIALDLLSAGNPGDEA</sequence>